<evidence type="ECO:0008006" key="3">
    <source>
        <dbReference type="Google" id="ProtNLM"/>
    </source>
</evidence>
<reference evidence="1 2" key="1">
    <citation type="journal article" date="2020" name="Sci. Rep.">
        <title>A novel cyanobacterial geosmin producer, revising GeoA distribution and dispersion patterns in Bacteria.</title>
        <authorList>
            <person name="Churro C."/>
            <person name="Semedo-Aguiar A.P."/>
            <person name="Silva A.D."/>
            <person name="Pereira-Leal J.B."/>
            <person name="Leite R.B."/>
        </authorList>
    </citation>
    <scope>NUCLEOTIDE SEQUENCE [LARGE SCALE GENOMIC DNA]</scope>
    <source>
        <strain evidence="1 2">IPMA8</strain>
    </source>
</reference>
<protein>
    <recommendedName>
        <fullName evidence="3">Glycosyl transferase</fullName>
    </recommendedName>
</protein>
<evidence type="ECO:0000313" key="1">
    <source>
        <dbReference type="EMBL" id="NQE37114.1"/>
    </source>
</evidence>
<gene>
    <name evidence="1" type="ORF">E5S67_04882</name>
</gene>
<proteinExistence type="predicted"/>
<evidence type="ECO:0000313" key="2">
    <source>
        <dbReference type="Proteomes" id="UP000702425"/>
    </source>
</evidence>
<dbReference type="Proteomes" id="UP000702425">
    <property type="component" value="Unassembled WGS sequence"/>
</dbReference>
<comment type="caution">
    <text evidence="1">The sequence shown here is derived from an EMBL/GenBank/DDBJ whole genome shotgun (WGS) entry which is preliminary data.</text>
</comment>
<dbReference type="EMBL" id="SRRZ01000114">
    <property type="protein sequence ID" value="NQE37114.1"/>
    <property type="molecule type" value="Genomic_DNA"/>
</dbReference>
<name>A0ABX2D3C5_9CYAN</name>
<keyword evidence="2" id="KW-1185">Reference proteome</keyword>
<sequence length="170" mass="19085">MKVLVINTSDISGGEAKAAYHLHESLQSLNVDSQMLVQFKQSQNETAISSDRNWLKTVNKLRHKIHRIPLKFYPQLGTRIFSPQWLPDNFVRTYATVTNASIASPKVPNFALGWLTSAVLIEGRHSSTNRPSAVFSFLIPIHYEGTLKYRVKVEEIQYGEQTSGTNPGNG</sequence>
<organism evidence="1 2">
    <name type="scientific">Microcoleus asticus IPMA8</name>
    <dbReference type="NCBI Taxonomy" id="2563858"/>
    <lineage>
        <taxon>Bacteria</taxon>
        <taxon>Bacillati</taxon>
        <taxon>Cyanobacteriota</taxon>
        <taxon>Cyanophyceae</taxon>
        <taxon>Oscillatoriophycideae</taxon>
        <taxon>Oscillatoriales</taxon>
        <taxon>Microcoleaceae</taxon>
        <taxon>Microcoleus</taxon>
        <taxon>Microcoleus asticus</taxon>
    </lineage>
</organism>
<accession>A0ABX2D3C5</accession>